<protein>
    <submittedName>
        <fullName evidence="1">32152_t:CDS:1</fullName>
    </submittedName>
</protein>
<sequence length="286" mass="32594">FETGICCFISSSLIDEENRRLQRLLDERNKMLNERDEMLNEKELELQNAADIIKALSDRLEQFQRDNSSLREQLASSDSTSKILSAISNNIQRILRDSDVENCDDLKVTSQSIPKIIEPIRPHSRTLNKPMNPNLSPFSSRQIGIAGKRDLQYAKREAAVKDVIMEDSDESETDEFFDHNNNNISNNQIMMMKLPMKLNMPRPYNSSIQSSETLKEAEVYNKTSPRRLRRYRGDSNEPSTITVEQSKFNSTEGSGKNGQPVLSSSQQIPLKLNGNVSNPTQQRSQP</sequence>
<gene>
    <name evidence="1" type="ORF">RPERSI_LOCUS24335</name>
</gene>
<dbReference type="Proteomes" id="UP000789920">
    <property type="component" value="Unassembled WGS sequence"/>
</dbReference>
<evidence type="ECO:0000313" key="1">
    <source>
        <dbReference type="EMBL" id="CAG8815903.1"/>
    </source>
</evidence>
<evidence type="ECO:0000313" key="2">
    <source>
        <dbReference type="Proteomes" id="UP000789920"/>
    </source>
</evidence>
<comment type="caution">
    <text evidence="1">The sequence shown here is derived from an EMBL/GenBank/DDBJ whole genome shotgun (WGS) entry which is preliminary data.</text>
</comment>
<keyword evidence="2" id="KW-1185">Reference proteome</keyword>
<feature type="non-terminal residue" evidence="1">
    <location>
        <position position="1"/>
    </location>
</feature>
<name>A0ACA9RYR7_9GLOM</name>
<feature type="non-terminal residue" evidence="1">
    <location>
        <position position="286"/>
    </location>
</feature>
<proteinExistence type="predicted"/>
<organism evidence="1 2">
    <name type="scientific">Racocetra persica</name>
    <dbReference type="NCBI Taxonomy" id="160502"/>
    <lineage>
        <taxon>Eukaryota</taxon>
        <taxon>Fungi</taxon>
        <taxon>Fungi incertae sedis</taxon>
        <taxon>Mucoromycota</taxon>
        <taxon>Glomeromycotina</taxon>
        <taxon>Glomeromycetes</taxon>
        <taxon>Diversisporales</taxon>
        <taxon>Gigasporaceae</taxon>
        <taxon>Racocetra</taxon>
    </lineage>
</organism>
<reference evidence="1" key="1">
    <citation type="submission" date="2021-06" db="EMBL/GenBank/DDBJ databases">
        <authorList>
            <person name="Kallberg Y."/>
            <person name="Tangrot J."/>
            <person name="Rosling A."/>
        </authorList>
    </citation>
    <scope>NUCLEOTIDE SEQUENCE</scope>
    <source>
        <strain evidence="1">MA461A</strain>
    </source>
</reference>
<dbReference type="EMBL" id="CAJVQC010077877">
    <property type="protein sequence ID" value="CAG8815903.1"/>
    <property type="molecule type" value="Genomic_DNA"/>
</dbReference>
<accession>A0ACA9RYR7</accession>